<accession>A0A0H5QZB9</accession>
<dbReference type="InterPro" id="IPR001461">
    <property type="entry name" value="Aspartic_peptidase_A1"/>
</dbReference>
<evidence type="ECO:0000256" key="1">
    <source>
        <dbReference type="ARBA" id="ARBA00007447"/>
    </source>
</evidence>
<feature type="domain" description="Peptidase A1" evidence="2">
    <location>
        <begin position="1"/>
        <end position="125"/>
    </location>
</feature>
<dbReference type="PROSITE" id="PS51767">
    <property type="entry name" value="PEPTIDASE_A1"/>
    <property type="match status" value="1"/>
</dbReference>
<feature type="non-terminal residue" evidence="3">
    <location>
        <position position="125"/>
    </location>
</feature>
<name>A0A0H5QZB9_9EUKA</name>
<reference evidence="3" key="1">
    <citation type="submission" date="2015-04" db="EMBL/GenBank/DDBJ databases">
        <title>The genome sequence of the plant pathogenic Rhizarian Plasmodiophora brassicae reveals insights in its biotrophic life cycle and the origin of chitin synthesis.</title>
        <authorList>
            <person name="Schwelm A."/>
            <person name="Fogelqvist J."/>
            <person name="Knaust A."/>
            <person name="Julke S."/>
            <person name="Lilja T."/>
            <person name="Dhandapani V."/>
            <person name="Bonilla-Rosso G."/>
            <person name="Karlsson M."/>
            <person name="Shevchenko A."/>
            <person name="Choi S.R."/>
            <person name="Kim H.G."/>
            <person name="Park J.Y."/>
            <person name="Lim Y.P."/>
            <person name="Ludwig-Muller J."/>
            <person name="Dixelius C."/>
        </authorList>
    </citation>
    <scope>NUCLEOTIDE SEQUENCE</scope>
    <source>
        <tissue evidence="3">Potato root galls</tissue>
    </source>
</reference>
<feature type="non-terminal residue" evidence="3">
    <location>
        <position position="1"/>
    </location>
</feature>
<evidence type="ECO:0000313" key="3">
    <source>
        <dbReference type="EMBL" id="CRZ07056.1"/>
    </source>
</evidence>
<dbReference type="PANTHER" id="PTHR47966">
    <property type="entry name" value="BETA-SITE APP-CLEAVING ENZYME, ISOFORM A-RELATED"/>
    <property type="match status" value="1"/>
</dbReference>
<dbReference type="InterPro" id="IPR001969">
    <property type="entry name" value="Aspartic_peptidase_AS"/>
</dbReference>
<dbReference type="GO" id="GO:0006508">
    <property type="term" value="P:proteolysis"/>
    <property type="evidence" value="ECO:0007669"/>
    <property type="project" value="InterPro"/>
</dbReference>
<dbReference type="PROSITE" id="PS00141">
    <property type="entry name" value="ASP_PROTEASE"/>
    <property type="match status" value="1"/>
</dbReference>
<dbReference type="InterPro" id="IPR033121">
    <property type="entry name" value="PEPTIDASE_A1"/>
</dbReference>
<dbReference type="SUPFAM" id="SSF50630">
    <property type="entry name" value="Acid proteases"/>
    <property type="match status" value="1"/>
</dbReference>
<dbReference type="GO" id="GO:0004190">
    <property type="term" value="F:aspartic-type endopeptidase activity"/>
    <property type="evidence" value="ECO:0007669"/>
    <property type="project" value="InterPro"/>
</dbReference>
<dbReference type="AlphaFoldDB" id="A0A0H5QZB9"/>
<dbReference type="Gene3D" id="2.40.70.10">
    <property type="entry name" value="Acid Proteases"/>
    <property type="match status" value="1"/>
</dbReference>
<comment type="similarity">
    <text evidence="1">Belongs to the peptidase A1 family.</text>
</comment>
<organism evidence="3">
    <name type="scientific">Spongospora subterranea</name>
    <dbReference type="NCBI Taxonomy" id="70186"/>
    <lineage>
        <taxon>Eukaryota</taxon>
        <taxon>Sar</taxon>
        <taxon>Rhizaria</taxon>
        <taxon>Endomyxa</taxon>
        <taxon>Phytomyxea</taxon>
        <taxon>Plasmodiophorida</taxon>
        <taxon>Plasmodiophoridae</taxon>
        <taxon>Spongospora</taxon>
    </lineage>
</organism>
<evidence type="ECO:0000259" key="2">
    <source>
        <dbReference type="PROSITE" id="PS51767"/>
    </source>
</evidence>
<dbReference type="EMBL" id="HACM01006614">
    <property type="protein sequence ID" value="CRZ07056.1"/>
    <property type="molecule type" value="Transcribed_RNA"/>
</dbReference>
<dbReference type="CDD" id="cd05471">
    <property type="entry name" value="pepsin_like"/>
    <property type="match status" value="1"/>
</dbReference>
<dbReference type="Pfam" id="PF00026">
    <property type="entry name" value="Asp"/>
    <property type="match status" value="1"/>
</dbReference>
<protein>
    <recommendedName>
        <fullName evidence="2">Peptidase A1 domain-containing protein</fullName>
    </recommendedName>
</protein>
<dbReference type="InterPro" id="IPR021109">
    <property type="entry name" value="Peptidase_aspartic_dom_sf"/>
</dbReference>
<dbReference type="InterPro" id="IPR034164">
    <property type="entry name" value="Pepsin-like_dom"/>
</dbReference>
<proteinExistence type="inferred from homology"/>
<sequence length="125" mass="13773">IIGMSLRGLSSFDQGEDFKKNKPLIYNMQSQNLIPHGQFAFYFSQDESLHQSELIFGRPSSDLYKGPLTWIEVWGDGFWAVPITNIAIGGENLPQCSDETPCIGILDSGSTAFTAPTAVLERMAV</sequence>